<gene>
    <name evidence="4" type="ORF">OMAG_001394</name>
</gene>
<proteinExistence type="predicted"/>
<feature type="compositionally biased region" description="Polar residues" evidence="1">
    <location>
        <begin position="229"/>
        <end position="241"/>
    </location>
</feature>
<organism evidence="4 5">
    <name type="scientific">Candidatus Omnitrophus magneticus</name>
    <dbReference type="NCBI Taxonomy" id="1609969"/>
    <lineage>
        <taxon>Bacteria</taxon>
        <taxon>Pseudomonadati</taxon>
        <taxon>Candidatus Omnitrophota</taxon>
        <taxon>Candidatus Omnitrophus</taxon>
    </lineage>
</organism>
<dbReference type="PANTHER" id="PTHR38731">
    <property type="entry name" value="LIPL45-RELATED LIPOPROTEIN-RELATED"/>
    <property type="match status" value="1"/>
</dbReference>
<keyword evidence="5" id="KW-1185">Reference proteome</keyword>
<dbReference type="PROSITE" id="PS51257">
    <property type="entry name" value="PROKAR_LIPOPROTEIN"/>
    <property type="match status" value="1"/>
</dbReference>
<accession>A0A0F0CN33</accession>
<dbReference type="Proteomes" id="UP000033428">
    <property type="component" value="Unassembled WGS sequence"/>
</dbReference>
<protein>
    <submittedName>
        <fullName evidence="4">OmpA/MotB domain-containing protein</fullName>
    </submittedName>
</protein>
<dbReference type="InterPro" id="IPR006860">
    <property type="entry name" value="FecR"/>
</dbReference>
<dbReference type="PANTHER" id="PTHR38731:SF1">
    <property type="entry name" value="FECR PROTEIN DOMAIN-CONTAINING PROTEIN"/>
    <property type="match status" value="1"/>
</dbReference>
<feature type="compositionally biased region" description="Basic and acidic residues" evidence="1">
    <location>
        <begin position="243"/>
        <end position="257"/>
    </location>
</feature>
<comment type="caution">
    <text evidence="4">The sequence shown here is derived from an EMBL/GenBank/DDBJ whole genome shotgun (WGS) entry which is preliminary data.</text>
</comment>
<feature type="signal peptide" evidence="2">
    <location>
        <begin position="1"/>
        <end position="20"/>
    </location>
</feature>
<evidence type="ECO:0000256" key="2">
    <source>
        <dbReference type="SAM" id="SignalP"/>
    </source>
</evidence>
<sequence length="257" mass="28398">MKKILFAILFLTIIASACWASVDGDYEVAILNVKGTVKVDENGNNNWIPATTGMRLKKNAGIMTEKGAKADIVYDAEGLNIVTIKENSKITIAEAMTLLQDGSVFVKFDNLQKGSTFKVKTPNAVCAIRGSGMGVDYLQGMTIVVAYEHNVYVKGIDPATGREVTQEVTIPQGWKETIQAGITPEPPVELTENEQKIWDAWVEVVAQTTENKEESTTEKKEETKKEELQNLNENIDNQTGIVDTKDIDQKQTISNER</sequence>
<feature type="domain" description="FecR protein" evidence="3">
    <location>
        <begin position="62"/>
        <end position="149"/>
    </location>
</feature>
<name>A0A0F0CN33_9BACT</name>
<feature type="chain" id="PRO_5002437197" evidence="2">
    <location>
        <begin position="21"/>
        <end position="257"/>
    </location>
</feature>
<feature type="region of interest" description="Disordered" evidence="1">
    <location>
        <begin position="209"/>
        <end position="257"/>
    </location>
</feature>
<evidence type="ECO:0000256" key="1">
    <source>
        <dbReference type="SAM" id="MobiDB-lite"/>
    </source>
</evidence>
<dbReference type="PATRIC" id="fig|1609969.3.peg.1490"/>
<evidence type="ECO:0000259" key="3">
    <source>
        <dbReference type="Pfam" id="PF04773"/>
    </source>
</evidence>
<keyword evidence="2" id="KW-0732">Signal</keyword>
<reference evidence="4 5" key="1">
    <citation type="submission" date="2015-02" db="EMBL/GenBank/DDBJ databases">
        <title>Single-cell genomics of uncultivated deep-branching MTB reveals a conserved set of magnetosome genes.</title>
        <authorList>
            <person name="Kolinko S."/>
            <person name="Richter M."/>
            <person name="Glockner F.O."/>
            <person name="Brachmann A."/>
            <person name="Schuler D."/>
        </authorList>
    </citation>
    <scope>NUCLEOTIDE SEQUENCE [LARGE SCALE GENOMIC DNA]</scope>
    <source>
        <strain evidence="4">SKK-01</strain>
    </source>
</reference>
<dbReference type="EMBL" id="JYNY01000276">
    <property type="protein sequence ID" value="KJJ84738.1"/>
    <property type="molecule type" value="Genomic_DNA"/>
</dbReference>
<feature type="compositionally biased region" description="Basic and acidic residues" evidence="1">
    <location>
        <begin position="210"/>
        <end position="228"/>
    </location>
</feature>
<dbReference type="Pfam" id="PF04773">
    <property type="entry name" value="FecR"/>
    <property type="match status" value="1"/>
</dbReference>
<evidence type="ECO:0000313" key="5">
    <source>
        <dbReference type="Proteomes" id="UP000033428"/>
    </source>
</evidence>
<evidence type="ECO:0000313" key="4">
    <source>
        <dbReference type="EMBL" id="KJJ84738.1"/>
    </source>
</evidence>
<dbReference type="AlphaFoldDB" id="A0A0F0CN33"/>